<dbReference type="AlphaFoldDB" id="A0A015VQ39"/>
<accession>A0A015VQ39</accession>
<gene>
    <name evidence="1" type="ORF">M125_5397</name>
</gene>
<proteinExistence type="predicted"/>
<reference evidence="1 2" key="1">
    <citation type="submission" date="2014-02" db="EMBL/GenBank/DDBJ databases">
        <authorList>
            <person name="Sears C."/>
            <person name="Carroll K."/>
            <person name="Sack B.R."/>
            <person name="Qadri F."/>
            <person name="Myers L.L."/>
            <person name="Chung G.-T."/>
            <person name="Escheverria P."/>
            <person name="Fraser C.M."/>
            <person name="Sadzewicz L."/>
            <person name="Shefchek K.A."/>
            <person name="Tallon L."/>
            <person name="Das S.P."/>
            <person name="Daugherty S."/>
            <person name="Mongodin E.F."/>
        </authorList>
    </citation>
    <scope>NUCLEOTIDE SEQUENCE [LARGE SCALE GENOMIC DNA]</scope>
    <source>
        <strain evidence="2">3998T(B)3</strain>
    </source>
</reference>
<sequence>MERAFSIRENYRRLAIDCEFLTQTAEAMVGIAFIQIVLKRFF</sequence>
<evidence type="ECO:0000313" key="1">
    <source>
        <dbReference type="EMBL" id="EXY87973.1"/>
    </source>
</evidence>
<protein>
    <submittedName>
        <fullName evidence="1">Transposase DDE domain protein</fullName>
    </submittedName>
</protein>
<dbReference type="Proteomes" id="UP000020773">
    <property type="component" value="Unassembled WGS sequence"/>
</dbReference>
<comment type="caution">
    <text evidence="1">The sequence shown here is derived from an EMBL/GenBank/DDBJ whole genome shotgun (WGS) entry which is preliminary data.</text>
</comment>
<evidence type="ECO:0000313" key="2">
    <source>
        <dbReference type="Proteomes" id="UP000020773"/>
    </source>
</evidence>
<dbReference type="EMBL" id="JGDB01000334">
    <property type="protein sequence ID" value="EXY87973.1"/>
    <property type="molecule type" value="Genomic_DNA"/>
</dbReference>
<organism evidence="1 2">
    <name type="scientific">Bacteroides fragilis str. 3998T(B)3</name>
    <dbReference type="NCBI Taxonomy" id="1339316"/>
    <lineage>
        <taxon>Bacteria</taxon>
        <taxon>Pseudomonadati</taxon>
        <taxon>Bacteroidota</taxon>
        <taxon>Bacteroidia</taxon>
        <taxon>Bacteroidales</taxon>
        <taxon>Bacteroidaceae</taxon>
        <taxon>Bacteroides</taxon>
    </lineage>
</organism>
<name>A0A015VQ39_BACFG</name>